<evidence type="ECO:0000313" key="3">
    <source>
        <dbReference type="EMBL" id="AND40882.1"/>
    </source>
</evidence>
<evidence type="ECO:0000313" key="4">
    <source>
        <dbReference type="Proteomes" id="UP000077856"/>
    </source>
</evidence>
<dbReference type="InterPro" id="IPR001789">
    <property type="entry name" value="Sig_transdc_resp-reg_receiver"/>
</dbReference>
<reference evidence="3 4" key="1">
    <citation type="submission" date="2016-04" db="EMBL/GenBank/DDBJ databases">
        <title>Complete genome sequence of Bacillus oceanisediminis strain 2691.</title>
        <authorList>
            <person name="Jeong H."/>
            <person name="Kim H.J."/>
            <person name="Lee D.-W."/>
        </authorList>
    </citation>
    <scope>NUCLEOTIDE SEQUENCE [LARGE SCALE GENOMIC DNA]</scope>
    <source>
        <strain evidence="3 4">2691</strain>
    </source>
</reference>
<dbReference type="Gene3D" id="3.40.50.2300">
    <property type="match status" value="1"/>
</dbReference>
<proteinExistence type="predicted"/>
<dbReference type="RefSeq" id="WP_026041764.1">
    <property type="nucleotide sequence ID" value="NZ_CP015506.1"/>
</dbReference>
<feature type="domain" description="Response regulatory" evidence="2">
    <location>
        <begin position="4"/>
        <end position="68"/>
    </location>
</feature>
<dbReference type="PROSITE" id="PS50110">
    <property type="entry name" value="RESPONSE_REGULATORY"/>
    <property type="match status" value="1"/>
</dbReference>
<accession>A0A160MD24</accession>
<dbReference type="EMBL" id="CP015506">
    <property type="protein sequence ID" value="AND40882.1"/>
    <property type="molecule type" value="Genomic_DNA"/>
</dbReference>
<dbReference type="Pfam" id="PF00072">
    <property type="entry name" value="Response_reg"/>
    <property type="match status" value="1"/>
</dbReference>
<evidence type="ECO:0000256" key="1">
    <source>
        <dbReference type="PROSITE-ProRule" id="PRU00169"/>
    </source>
</evidence>
<dbReference type="STRING" id="1196031.A361_17570"/>
<protein>
    <recommendedName>
        <fullName evidence="2">Response regulatory domain-containing protein</fullName>
    </recommendedName>
</protein>
<dbReference type="InterPro" id="IPR011006">
    <property type="entry name" value="CheY-like_superfamily"/>
</dbReference>
<sequence length="68" mass="7877">MAIKIAIADDHKLFREGVKRILEMEEDLEAAAEGENGRDALIIDKNYRPDVMIMNIRYAYYEWNLSSG</sequence>
<dbReference type="Proteomes" id="UP000077856">
    <property type="component" value="Chromosome"/>
</dbReference>
<dbReference type="GO" id="GO:0000160">
    <property type="term" value="P:phosphorelay signal transduction system"/>
    <property type="evidence" value="ECO:0007669"/>
    <property type="project" value="InterPro"/>
</dbReference>
<dbReference type="eggNOG" id="COG2197">
    <property type="taxonomic scope" value="Bacteria"/>
</dbReference>
<evidence type="ECO:0000259" key="2">
    <source>
        <dbReference type="PROSITE" id="PS50110"/>
    </source>
</evidence>
<organism evidence="3 4">
    <name type="scientific">Cytobacillus oceanisediminis 2691</name>
    <dbReference type="NCBI Taxonomy" id="1196031"/>
    <lineage>
        <taxon>Bacteria</taxon>
        <taxon>Bacillati</taxon>
        <taxon>Bacillota</taxon>
        <taxon>Bacilli</taxon>
        <taxon>Bacillales</taxon>
        <taxon>Bacillaceae</taxon>
        <taxon>Cytobacillus</taxon>
    </lineage>
</organism>
<comment type="caution">
    <text evidence="1">Lacks conserved residue(s) required for the propagation of feature annotation.</text>
</comment>
<name>A0A160MD24_9BACI</name>
<gene>
    <name evidence="3" type="ORF">A361_17570</name>
</gene>
<dbReference type="SUPFAM" id="SSF52172">
    <property type="entry name" value="CheY-like"/>
    <property type="match status" value="1"/>
</dbReference>
<dbReference type="KEGG" id="bon:A361_17570"/>
<dbReference type="AlphaFoldDB" id="A0A160MD24"/>